<proteinExistence type="predicted"/>
<name>A0ABQ9LQE9_HEVBR</name>
<dbReference type="Proteomes" id="UP001174677">
    <property type="component" value="Chromosome 10"/>
</dbReference>
<sequence length="121" mass="14146">QGFLDGLIPKPLSEDSLHLPWICWNNLIAAWLLRYFSPPIASNLDDSRICYLQLLLCTVTQGTKSVDAYFMELNEIYKELRNFIPFPHYSCDNCNSDCFQKFVDVQQKHYVFKFLNGLNET</sequence>
<evidence type="ECO:0008006" key="3">
    <source>
        <dbReference type="Google" id="ProtNLM"/>
    </source>
</evidence>
<dbReference type="PANTHER" id="PTHR37610:SF94">
    <property type="entry name" value="RETROTRANSPOSON COPIA-LIKE N-TERMINAL DOMAIN-CONTAINING PROTEIN"/>
    <property type="match status" value="1"/>
</dbReference>
<accession>A0ABQ9LQE9</accession>
<dbReference type="PANTHER" id="PTHR37610">
    <property type="entry name" value="CCHC-TYPE DOMAIN-CONTAINING PROTEIN"/>
    <property type="match status" value="1"/>
</dbReference>
<protein>
    <recommendedName>
        <fullName evidence="3">Retrotransposon gag domain-containing protein</fullName>
    </recommendedName>
</protein>
<gene>
    <name evidence="1" type="ORF">P3X46_018330</name>
</gene>
<keyword evidence="2" id="KW-1185">Reference proteome</keyword>
<reference evidence="1 2" key="1">
    <citation type="journal article" date="2023" name="Plant Biotechnol. J.">
        <title>Chromosome-level wild Hevea brasiliensis genome provides new tools for genomic-assisted breeding and valuable loci to elevate rubber yield.</title>
        <authorList>
            <person name="Cheng H."/>
            <person name="Song X."/>
            <person name="Hu Y."/>
            <person name="Wu T."/>
            <person name="Yang Q."/>
            <person name="An Z."/>
            <person name="Feng S."/>
            <person name="Deng Z."/>
            <person name="Wu W."/>
            <person name="Zeng X."/>
            <person name="Tu M."/>
            <person name="Wang X."/>
            <person name="Huang H."/>
        </authorList>
    </citation>
    <scope>NUCLEOTIDE SEQUENCE [LARGE SCALE GENOMIC DNA]</scope>
    <source>
        <strain evidence="1">MT/VB/25A 57/8</strain>
    </source>
</reference>
<evidence type="ECO:0000313" key="2">
    <source>
        <dbReference type="Proteomes" id="UP001174677"/>
    </source>
</evidence>
<feature type="non-terminal residue" evidence="1">
    <location>
        <position position="1"/>
    </location>
</feature>
<comment type="caution">
    <text evidence="1">The sequence shown here is derived from an EMBL/GenBank/DDBJ whole genome shotgun (WGS) entry which is preliminary data.</text>
</comment>
<dbReference type="EMBL" id="JARPOI010000010">
    <property type="protein sequence ID" value="KAJ9170204.1"/>
    <property type="molecule type" value="Genomic_DNA"/>
</dbReference>
<evidence type="ECO:0000313" key="1">
    <source>
        <dbReference type="EMBL" id="KAJ9170204.1"/>
    </source>
</evidence>
<organism evidence="1 2">
    <name type="scientific">Hevea brasiliensis</name>
    <name type="common">Para rubber tree</name>
    <name type="synonym">Siphonia brasiliensis</name>
    <dbReference type="NCBI Taxonomy" id="3981"/>
    <lineage>
        <taxon>Eukaryota</taxon>
        <taxon>Viridiplantae</taxon>
        <taxon>Streptophyta</taxon>
        <taxon>Embryophyta</taxon>
        <taxon>Tracheophyta</taxon>
        <taxon>Spermatophyta</taxon>
        <taxon>Magnoliopsida</taxon>
        <taxon>eudicotyledons</taxon>
        <taxon>Gunneridae</taxon>
        <taxon>Pentapetalae</taxon>
        <taxon>rosids</taxon>
        <taxon>fabids</taxon>
        <taxon>Malpighiales</taxon>
        <taxon>Euphorbiaceae</taxon>
        <taxon>Crotonoideae</taxon>
        <taxon>Micrandreae</taxon>
        <taxon>Hevea</taxon>
    </lineage>
</organism>